<keyword evidence="10" id="KW-1185">Reference proteome</keyword>
<keyword evidence="3" id="KW-1003">Cell membrane</keyword>
<gene>
    <name evidence="9" type="ORF">ACFO3S_11480</name>
</gene>
<keyword evidence="6 7" id="KW-0472">Membrane</keyword>
<evidence type="ECO:0000256" key="1">
    <source>
        <dbReference type="ARBA" id="ARBA00004651"/>
    </source>
</evidence>
<evidence type="ECO:0000256" key="5">
    <source>
        <dbReference type="ARBA" id="ARBA00022989"/>
    </source>
</evidence>
<feature type="domain" description="ABC transmembrane type-1" evidence="8">
    <location>
        <begin position="58"/>
        <end position="240"/>
    </location>
</feature>
<dbReference type="RefSeq" id="WP_378095573.1">
    <property type="nucleotide sequence ID" value="NZ_JBHSEP010000007.1"/>
</dbReference>
<evidence type="ECO:0000256" key="3">
    <source>
        <dbReference type="ARBA" id="ARBA00022475"/>
    </source>
</evidence>
<comment type="caution">
    <text evidence="9">The sequence shown here is derived from an EMBL/GenBank/DDBJ whole genome shotgun (WGS) entry which is preliminary data.</text>
</comment>
<evidence type="ECO:0000259" key="8">
    <source>
        <dbReference type="PROSITE" id="PS50928"/>
    </source>
</evidence>
<comment type="similarity">
    <text evidence="7">Belongs to the binding-protein-dependent transport system permease family.</text>
</comment>
<reference evidence="10" key="1">
    <citation type="journal article" date="2019" name="Int. J. Syst. Evol. Microbiol.">
        <title>The Global Catalogue of Microorganisms (GCM) 10K type strain sequencing project: providing services to taxonomists for standard genome sequencing and annotation.</title>
        <authorList>
            <consortium name="The Broad Institute Genomics Platform"/>
            <consortium name="The Broad Institute Genome Sequencing Center for Infectious Disease"/>
            <person name="Wu L."/>
            <person name="Ma J."/>
        </authorList>
    </citation>
    <scope>NUCLEOTIDE SEQUENCE [LARGE SCALE GENOMIC DNA]</scope>
    <source>
        <strain evidence="10">CCUG 49571</strain>
    </source>
</reference>
<evidence type="ECO:0000256" key="7">
    <source>
        <dbReference type="RuleBase" id="RU363032"/>
    </source>
</evidence>
<dbReference type="SUPFAM" id="SSF161098">
    <property type="entry name" value="MetI-like"/>
    <property type="match status" value="1"/>
</dbReference>
<evidence type="ECO:0000313" key="10">
    <source>
        <dbReference type="Proteomes" id="UP001596028"/>
    </source>
</evidence>
<feature type="transmembrane region" description="Helical" evidence="7">
    <location>
        <begin position="124"/>
        <end position="143"/>
    </location>
</feature>
<feature type="transmembrane region" description="Helical" evidence="7">
    <location>
        <begin position="220"/>
        <end position="243"/>
    </location>
</feature>
<dbReference type="Gene3D" id="1.10.3720.10">
    <property type="entry name" value="MetI-like"/>
    <property type="match status" value="1"/>
</dbReference>
<dbReference type="Proteomes" id="UP001596028">
    <property type="component" value="Unassembled WGS sequence"/>
</dbReference>
<evidence type="ECO:0000256" key="2">
    <source>
        <dbReference type="ARBA" id="ARBA00022448"/>
    </source>
</evidence>
<feature type="transmembrane region" description="Helical" evidence="7">
    <location>
        <begin position="96"/>
        <end position="118"/>
    </location>
</feature>
<dbReference type="PANTHER" id="PTHR30151:SF20">
    <property type="entry name" value="ABC TRANSPORTER PERMEASE PROTEIN HI_0355-RELATED"/>
    <property type="match status" value="1"/>
</dbReference>
<dbReference type="PROSITE" id="PS50928">
    <property type="entry name" value="ABC_TM1"/>
    <property type="match status" value="1"/>
</dbReference>
<name>A0ABV9FA64_9BACL</name>
<feature type="transmembrane region" description="Helical" evidence="7">
    <location>
        <begin position="62"/>
        <end position="84"/>
    </location>
</feature>
<dbReference type="Pfam" id="PF00528">
    <property type="entry name" value="BPD_transp_1"/>
    <property type="match status" value="1"/>
</dbReference>
<organism evidence="9 10">
    <name type="scientific">Cohnella hongkongensis</name>
    <dbReference type="NCBI Taxonomy" id="178337"/>
    <lineage>
        <taxon>Bacteria</taxon>
        <taxon>Bacillati</taxon>
        <taxon>Bacillota</taxon>
        <taxon>Bacilli</taxon>
        <taxon>Bacillales</taxon>
        <taxon>Paenibacillaceae</taxon>
        <taxon>Cohnella</taxon>
    </lineage>
</organism>
<dbReference type="InterPro" id="IPR035906">
    <property type="entry name" value="MetI-like_sf"/>
</dbReference>
<evidence type="ECO:0000256" key="4">
    <source>
        <dbReference type="ARBA" id="ARBA00022692"/>
    </source>
</evidence>
<evidence type="ECO:0000256" key="6">
    <source>
        <dbReference type="ARBA" id="ARBA00023136"/>
    </source>
</evidence>
<dbReference type="EMBL" id="JBHSEP010000007">
    <property type="protein sequence ID" value="MFC4598860.1"/>
    <property type="molecule type" value="Genomic_DNA"/>
</dbReference>
<dbReference type="CDD" id="cd06261">
    <property type="entry name" value="TM_PBP2"/>
    <property type="match status" value="1"/>
</dbReference>
<comment type="subcellular location">
    <subcellularLocation>
        <location evidence="1 7">Cell membrane</location>
        <topology evidence="1 7">Multi-pass membrane protein</topology>
    </subcellularLocation>
</comment>
<sequence length="263" mass="28754">MGSRRVRGAALPVVTILVCLAVWQAVCMAFDIDVYRLPAPSDIAVQLYKDAAVLGMHAQTTFGLALVGLGLGTVVGIAVAVLLHIVPPLKTALSPLLVLSQNVPLIALGPLLIIWFGFGTTPKLILLVLVCFFPIALSILVGLGQAEPHLREYLGMIGVSRWERLRRLEFPASLTYLFSGLRIAATYVVSSAIVAEWLGAGANRGIGFYLKLKFSGFQQAAVFASIVWIVVMSLLFFYLVVWAERLVIRWRPRSEPEWKEAVP</sequence>
<evidence type="ECO:0000313" key="9">
    <source>
        <dbReference type="EMBL" id="MFC4598860.1"/>
    </source>
</evidence>
<dbReference type="PANTHER" id="PTHR30151">
    <property type="entry name" value="ALKANE SULFONATE ABC TRANSPORTER-RELATED, MEMBRANE SUBUNIT"/>
    <property type="match status" value="1"/>
</dbReference>
<accession>A0ABV9FA64</accession>
<dbReference type="InterPro" id="IPR000515">
    <property type="entry name" value="MetI-like"/>
</dbReference>
<keyword evidence="4 7" id="KW-0812">Transmembrane</keyword>
<proteinExistence type="inferred from homology"/>
<protein>
    <submittedName>
        <fullName evidence="9">ABC transporter permease</fullName>
    </submittedName>
</protein>
<keyword evidence="2 7" id="KW-0813">Transport</keyword>
<feature type="transmembrane region" description="Helical" evidence="7">
    <location>
        <begin position="174"/>
        <end position="200"/>
    </location>
</feature>
<keyword evidence="5 7" id="KW-1133">Transmembrane helix</keyword>